<evidence type="ECO:0000313" key="2">
    <source>
        <dbReference type="EMBL" id="MBB4913973.1"/>
    </source>
</evidence>
<feature type="domain" description="YtkA-like" evidence="1">
    <location>
        <begin position="39"/>
        <end position="115"/>
    </location>
</feature>
<proteinExistence type="predicted"/>
<accession>A0A7W7QI90</accession>
<gene>
    <name evidence="2" type="ORF">FHS44_001045</name>
</gene>
<comment type="caution">
    <text evidence="2">The sequence shown here is derived from an EMBL/GenBank/DDBJ whole genome shotgun (WGS) entry which is preliminary data.</text>
</comment>
<dbReference type="Proteomes" id="UP000552644">
    <property type="component" value="Unassembled WGS sequence"/>
</dbReference>
<dbReference type="AlphaFoldDB" id="A0A7W7QI90"/>
<sequence>MKRRGTWAAGCAAVLAGAVLWLLWPGGGSEPTVLRSGTEHYRVRLTVERSGTGPVTIDVADLRGRPVTLRSVTVEPVMTNMGHALEPVTTVAQGPGRYRAERLALPMGGAWALTVLMHGPEGTDRATFPVLVAG</sequence>
<dbReference type="Pfam" id="PF13115">
    <property type="entry name" value="YtkA"/>
    <property type="match status" value="1"/>
</dbReference>
<reference evidence="2 3" key="1">
    <citation type="submission" date="2020-08" db="EMBL/GenBank/DDBJ databases">
        <title>Genomic Encyclopedia of Type Strains, Phase III (KMG-III): the genomes of soil and plant-associated and newly described type strains.</title>
        <authorList>
            <person name="Whitman W."/>
        </authorList>
    </citation>
    <scope>NUCLEOTIDE SEQUENCE [LARGE SCALE GENOMIC DNA]</scope>
    <source>
        <strain evidence="2 3">CECT 8840</strain>
    </source>
</reference>
<protein>
    <submittedName>
        <fullName evidence="2">Nitrogen fixation protein FixH</fullName>
    </submittedName>
</protein>
<dbReference type="RefSeq" id="WP_184712681.1">
    <property type="nucleotide sequence ID" value="NZ_JACHJP010000001.1"/>
</dbReference>
<evidence type="ECO:0000259" key="1">
    <source>
        <dbReference type="Pfam" id="PF13115"/>
    </source>
</evidence>
<evidence type="ECO:0000313" key="3">
    <source>
        <dbReference type="Proteomes" id="UP000552644"/>
    </source>
</evidence>
<keyword evidence="3" id="KW-1185">Reference proteome</keyword>
<dbReference type="InterPro" id="IPR032693">
    <property type="entry name" value="YtkA-like_dom"/>
</dbReference>
<dbReference type="EMBL" id="JACHJP010000001">
    <property type="protein sequence ID" value="MBB4913973.1"/>
    <property type="molecule type" value="Genomic_DNA"/>
</dbReference>
<name>A0A7W7QI90_9ACTN</name>
<organism evidence="2 3">
    <name type="scientific">Streptosporangium saharense</name>
    <dbReference type="NCBI Taxonomy" id="1706840"/>
    <lineage>
        <taxon>Bacteria</taxon>
        <taxon>Bacillati</taxon>
        <taxon>Actinomycetota</taxon>
        <taxon>Actinomycetes</taxon>
        <taxon>Streptosporangiales</taxon>
        <taxon>Streptosporangiaceae</taxon>
        <taxon>Streptosporangium</taxon>
    </lineage>
</organism>